<accession>A0A0C4FEB5</accession>
<reference evidence="3" key="4">
    <citation type="submission" date="2025-05" db="UniProtKB">
        <authorList>
            <consortium name="EnsemblFungi"/>
        </authorList>
    </citation>
    <scope>IDENTIFICATION</scope>
    <source>
        <strain evidence="3">isolate 1-1 / race 1 (BBBD)</strain>
    </source>
</reference>
<dbReference type="Proteomes" id="UP000005240">
    <property type="component" value="Unassembled WGS sequence"/>
</dbReference>
<feature type="compositionally biased region" description="Acidic residues" evidence="1">
    <location>
        <begin position="52"/>
        <end position="69"/>
    </location>
</feature>
<protein>
    <submittedName>
        <fullName evidence="2 3">Uncharacterized protein</fullName>
    </submittedName>
</protein>
<evidence type="ECO:0000313" key="4">
    <source>
        <dbReference type="Proteomes" id="UP000005240"/>
    </source>
</evidence>
<reference evidence="2" key="2">
    <citation type="submission" date="2016-05" db="EMBL/GenBank/DDBJ databases">
        <title>Comparative analysis highlights variable genome content of wheat rusts and divergence of the mating loci.</title>
        <authorList>
            <person name="Cuomo C.A."/>
            <person name="Bakkeren G."/>
            <person name="Szabo L."/>
            <person name="Khalil H."/>
            <person name="Joly D."/>
            <person name="Goldberg J."/>
            <person name="Young S."/>
            <person name="Zeng Q."/>
            <person name="Fellers J."/>
        </authorList>
    </citation>
    <scope>NUCLEOTIDE SEQUENCE [LARGE SCALE GENOMIC DNA]</scope>
    <source>
        <strain evidence="2">1-1 BBBD Race 1</strain>
    </source>
</reference>
<dbReference type="EMBL" id="ADAS02000045">
    <property type="protein sequence ID" value="OAV93923.1"/>
    <property type="molecule type" value="Genomic_DNA"/>
</dbReference>
<evidence type="ECO:0000256" key="1">
    <source>
        <dbReference type="SAM" id="MobiDB-lite"/>
    </source>
</evidence>
<evidence type="ECO:0000313" key="2">
    <source>
        <dbReference type="EMBL" id="OAV93923.1"/>
    </source>
</evidence>
<organism evidence="2">
    <name type="scientific">Puccinia triticina (isolate 1-1 / race 1 (BBBD))</name>
    <name type="common">Brown leaf rust fungus</name>
    <dbReference type="NCBI Taxonomy" id="630390"/>
    <lineage>
        <taxon>Eukaryota</taxon>
        <taxon>Fungi</taxon>
        <taxon>Dikarya</taxon>
        <taxon>Basidiomycota</taxon>
        <taxon>Pucciniomycotina</taxon>
        <taxon>Pucciniomycetes</taxon>
        <taxon>Pucciniales</taxon>
        <taxon>Pucciniaceae</taxon>
        <taxon>Puccinia</taxon>
    </lineage>
</organism>
<proteinExistence type="predicted"/>
<evidence type="ECO:0000313" key="3">
    <source>
        <dbReference type="EnsemblFungi" id="PTTG_11571-t43_1-p1"/>
    </source>
</evidence>
<sequence>MTSEREELAEADARALFGDAMMAMDPLFVDLGSHPRASKIPPPPTHDVDNGQNEDEDDEEEEEEDEEDSTRDLRPLKEALGAVNRRSLLSGGSEEDDTTRTAAAS</sequence>
<dbReference type="VEuPathDB" id="FungiDB:PTTG_11571"/>
<feature type="region of interest" description="Disordered" evidence="1">
    <location>
        <begin position="31"/>
        <end position="105"/>
    </location>
</feature>
<dbReference type="EnsemblFungi" id="PTTG_11571-t43_1">
    <property type="protein sequence ID" value="PTTG_11571-t43_1-p1"/>
    <property type="gene ID" value="PTTG_11571"/>
</dbReference>
<gene>
    <name evidence="2" type="ORF">PTTG_11571</name>
</gene>
<reference evidence="3 4" key="3">
    <citation type="journal article" date="2017" name="G3 (Bethesda)">
        <title>Comparative analysis highlights variable genome content of wheat rusts and divergence of the mating loci.</title>
        <authorList>
            <person name="Cuomo C.A."/>
            <person name="Bakkeren G."/>
            <person name="Khalil H.B."/>
            <person name="Panwar V."/>
            <person name="Joly D."/>
            <person name="Linning R."/>
            <person name="Sakthikumar S."/>
            <person name="Song X."/>
            <person name="Adiconis X."/>
            <person name="Fan L."/>
            <person name="Goldberg J.M."/>
            <person name="Levin J.Z."/>
            <person name="Young S."/>
            <person name="Zeng Q."/>
            <person name="Anikster Y."/>
            <person name="Bruce M."/>
            <person name="Wang M."/>
            <person name="Yin C."/>
            <person name="McCallum B."/>
            <person name="Szabo L.J."/>
            <person name="Hulbert S."/>
            <person name="Chen X."/>
            <person name="Fellers J.P."/>
        </authorList>
    </citation>
    <scope>NUCLEOTIDE SEQUENCE</scope>
    <source>
        <strain evidence="4">Isolate 1-1 / race 1 (BBBD)</strain>
        <strain evidence="3">isolate 1-1 / race 1 (BBBD)</strain>
    </source>
</reference>
<reference evidence="2" key="1">
    <citation type="submission" date="2009-11" db="EMBL/GenBank/DDBJ databases">
        <authorList>
            <consortium name="The Broad Institute Genome Sequencing Platform"/>
            <person name="Ward D."/>
            <person name="Feldgarden M."/>
            <person name="Earl A."/>
            <person name="Young S.K."/>
            <person name="Zeng Q."/>
            <person name="Koehrsen M."/>
            <person name="Alvarado L."/>
            <person name="Berlin A."/>
            <person name="Bochicchio J."/>
            <person name="Borenstein D."/>
            <person name="Chapman S.B."/>
            <person name="Chen Z."/>
            <person name="Engels R."/>
            <person name="Freedman E."/>
            <person name="Gellesch M."/>
            <person name="Goldberg J."/>
            <person name="Griggs A."/>
            <person name="Gujja S."/>
            <person name="Heilman E."/>
            <person name="Heiman D."/>
            <person name="Hepburn T."/>
            <person name="Howarth C."/>
            <person name="Jen D."/>
            <person name="Larson L."/>
            <person name="Lewis B."/>
            <person name="Mehta T."/>
            <person name="Park D."/>
            <person name="Pearson M."/>
            <person name="Roberts A."/>
            <person name="Saif S."/>
            <person name="Shea T."/>
            <person name="Shenoy N."/>
            <person name="Sisk P."/>
            <person name="Stolte C."/>
            <person name="Sykes S."/>
            <person name="Thomson T."/>
            <person name="Walk T."/>
            <person name="White J."/>
            <person name="Yandava C."/>
            <person name="Izard J."/>
            <person name="Baranova O.V."/>
            <person name="Blanton J.M."/>
            <person name="Tanner A.C."/>
            <person name="Dewhirst F.E."/>
            <person name="Haas B."/>
            <person name="Nusbaum C."/>
            <person name="Birren B."/>
        </authorList>
    </citation>
    <scope>NUCLEOTIDE SEQUENCE [LARGE SCALE GENOMIC DNA]</scope>
    <source>
        <strain evidence="2">1-1 BBBD Race 1</strain>
    </source>
</reference>
<name>A0A0C4FEB5_PUCT1</name>
<dbReference type="AlphaFoldDB" id="A0A0C4FEB5"/>
<keyword evidence="4" id="KW-1185">Reference proteome</keyword>
<dbReference type="STRING" id="630390.A0A0C4FEB5"/>